<keyword evidence="4 10" id="KW-0812">Transmembrane</keyword>
<keyword evidence="5 12" id="KW-0732">Signal</keyword>
<dbReference type="SUPFAM" id="SSF49464">
    <property type="entry name" value="Carboxypeptidase regulatory domain-like"/>
    <property type="match status" value="1"/>
</dbReference>
<dbReference type="AlphaFoldDB" id="A0A6C0RIY8"/>
<dbReference type="NCBIfam" id="TIGR04057">
    <property type="entry name" value="SusC_RagA_signa"/>
    <property type="match status" value="1"/>
</dbReference>
<comment type="similarity">
    <text evidence="10 11">Belongs to the TonB-dependent receptor family.</text>
</comment>
<dbReference type="GO" id="GO:0015344">
    <property type="term" value="F:siderophore uptake transmembrane transporter activity"/>
    <property type="evidence" value="ECO:0007669"/>
    <property type="project" value="TreeGrafter"/>
</dbReference>
<dbReference type="NCBIfam" id="TIGR04056">
    <property type="entry name" value="OMP_RagA_SusC"/>
    <property type="match status" value="1"/>
</dbReference>
<dbReference type="Pfam" id="PF13715">
    <property type="entry name" value="CarbopepD_reg_2"/>
    <property type="match status" value="1"/>
</dbReference>
<dbReference type="PROSITE" id="PS52016">
    <property type="entry name" value="TONB_DEPENDENT_REC_3"/>
    <property type="match status" value="1"/>
</dbReference>
<evidence type="ECO:0000256" key="4">
    <source>
        <dbReference type="ARBA" id="ARBA00022692"/>
    </source>
</evidence>
<keyword evidence="9 10" id="KW-0998">Cell outer membrane</keyword>
<dbReference type="InterPro" id="IPR023997">
    <property type="entry name" value="TonB-dep_OMP_SusC/RagA_CS"/>
</dbReference>
<dbReference type="InterPro" id="IPR037066">
    <property type="entry name" value="Plug_dom_sf"/>
</dbReference>
<dbReference type="InterPro" id="IPR008969">
    <property type="entry name" value="CarboxyPept-like_regulatory"/>
</dbReference>
<dbReference type="InterPro" id="IPR023996">
    <property type="entry name" value="TonB-dep_OMP_SusC/RagA"/>
</dbReference>
<comment type="subcellular location">
    <subcellularLocation>
        <location evidence="1 10">Cell outer membrane</location>
        <topology evidence="1 10">Multi-pass membrane protein</topology>
    </subcellularLocation>
</comment>
<gene>
    <name evidence="15" type="ORF">G0Q07_18500</name>
</gene>
<name>A0A6C0RIY8_9BACT</name>
<dbReference type="InterPro" id="IPR012910">
    <property type="entry name" value="Plug_dom"/>
</dbReference>
<dbReference type="KEGG" id="drc:G0Q07_18500"/>
<evidence type="ECO:0000256" key="6">
    <source>
        <dbReference type="ARBA" id="ARBA00023077"/>
    </source>
</evidence>
<dbReference type="RefSeq" id="WP_163348545.1">
    <property type="nucleotide sequence ID" value="NZ_CP048409.1"/>
</dbReference>
<keyword evidence="7 10" id="KW-0472">Membrane</keyword>
<evidence type="ECO:0000256" key="2">
    <source>
        <dbReference type="ARBA" id="ARBA00022448"/>
    </source>
</evidence>
<keyword evidence="3 10" id="KW-1134">Transmembrane beta strand</keyword>
<evidence type="ECO:0000256" key="12">
    <source>
        <dbReference type="SAM" id="SignalP"/>
    </source>
</evidence>
<dbReference type="Gene3D" id="2.60.40.1120">
    <property type="entry name" value="Carboxypeptidase-like, regulatory domain"/>
    <property type="match status" value="1"/>
</dbReference>
<protein>
    <submittedName>
        <fullName evidence="15">SusC/RagA family TonB-linked outer membrane protein</fullName>
    </submittedName>
</protein>
<dbReference type="Pfam" id="PF07715">
    <property type="entry name" value="Plug"/>
    <property type="match status" value="1"/>
</dbReference>
<feature type="signal peptide" evidence="12">
    <location>
        <begin position="1"/>
        <end position="21"/>
    </location>
</feature>
<feature type="domain" description="TonB-dependent receptor-like beta-barrel" evidence="13">
    <location>
        <begin position="452"/>
        <end position="899"/>
    </location>
</feature>
<dbReference type="EMBL" id="CP048409">
    <property type="protein sequence ID" value="QIA09575.1"/>
    <property type="molecule type" value="Genomic_DNA"/>
</dbReference>
<reference evidence="15 16" key="1">
    <citation type="submission" date="2020-02" db="EMBL/GenBank/DDBJ databases">
        <title>Genome sequencing for Draconibacterium sp. strain M1.</title>
        <authorList>
            <person name="Park S.-J."/>
        </authorList>
    </citation>
    <scope>NUCLEOTIDE SEQUENCE [LARGE SCALE GENOMIC DNA]</scope>
    <source>
        <strain evidence="15 16">M1</strain>
    </source>
</reference>
<feature type="chain" id="PRO_5025468663" evidence="12">
    <location>
        <begin position="22"/>
        <end position="1047"/>
    </location>
</feature>
<evidence type="ECO:0000313" key="15">
    <source>
        <dbReference type="EMBL" id="QIA09575.1"/>
    </source>
</evidence>
<keyword evidence="2 10" id="KW-0813">Transport</keyword>
<dbReference type="PANTHER" id="PTHR30069:SF29">
    <property type="entry name" value="HEMOGLOBIN AND HEMOGLOBIN-HAPTOGLOBIN-BINDING PROTEIN 1-RELATED"/>
    <property type="match status" value="1"/>
</dbReference>
<evidence type="ECO:0000256" key="5">
    <source>
        <dbReference type="ARBA" id="ARBA00022729"/>
    </source>
</evidence>
<evidence type="ECO:0000256" key="1">
    <source>
        <dbReference type="ARBA" id="ARBA00004571"/>
    </source>
</evidence>
<evidence type="ECO:0000256" key="3">
    <source>
        <dbReference type="ARBA" id="ARBA00022452"/>
    </source>
</evidence>
<evidence type="ECO:0000256" key="7">
    <source>
        <dbReference type="ARBA" id="ARBA00023136"/>
    </source>
</evidence>
<dbReference type="SUPFAM" id="SSF56935">
    <property type="entry name" value="Porins"/>
    <property type="match status" value="1"/>
</dbReference>
<evidence type="ECO:0000313" key="16">
    <source>
        <dbReference type="Proteomes" id="UP000474630"/>
    </source>
</evidence>
<dbReference type="InterPro" id="IPR000531">
    <property type="entry name" value="Beta-barrel_TonB"/>
</dbReference>
<feature type="domain" description="TonB-dependent receptor plug" evidence="14">
    <location>
        <begin position="115"/>
        <end position="222"/>
    </location>
</feature>
<evidence type="ECO:0000259" key="14">
    <source>
        <dbReference type="Pfam" id="PF07715"/>
    </source>
</evidence>
<evidence type="ECO:0000256" key="9">
    <source>
        <dbReference type="ARBA" id="ARBA00023237"/>
    </source>
</evidence>
<dbReference type="GO" id="GO:0044718">
    <property type="term" value="P:siderophore transmembrane transport"/>
    <property type="evidence" value="ECO:0007669"/>
    <property type="project" value="TreeGrafter"/>
</dbReference>
<sequence length="1047" mass="115871">MKKLALLIFCALLVGVQFANAQTKRITGTITSAEDGMSIPGVSVMVKGTTVGTITNLDGVYEIQAPEDAEVLIFSFVGMKTIEAPINGSVVNAVLEPDVLGLDEVMVVAFGTAKKESLTGSAAVVGQKEIESRSVSSVAQVLTGSTTGIQTTAGSGQPGSSPAIRIRGVGTLNTSASPLIILDGIQYEGNISSLNPGDISSMTVLKDAASTALYGSRAANGVIIITTKTGSKGAESLRVSLKAQAGVIGQALPDYEAVNAQNYYELQSEAFAQARYWSGNNDNIGDARAYAYENIYSQLRYNPFVGVANDQIVGSDGKINPNAVVGFPDLDWYDAAKQTGYRQNYDLSLAGGSEKTSYYYSLGYLDERGYVIKSDYERFNTRFNIDFDVRDWFQMGSNIYGTLITSNIGSLESATYANPFRNARMTAPIYPIFLVDQETGDYILDGAGEKQYDDGGLHSRPINAGRNAIAELNWNNDDYKRNNVGNRSYAKFTLMEGLSATINAGVDIQNYHYKGFENAEIGDGAPTGRMDESRYRRTTVNFNQLVNYEKTINELHNLSVMVGHESYKREYTYQRGFKNQFIVDGIYELNNFVNTSTNTSYTTNKTTEGYFARLKYNYDNKYYIEGSYRRDGSSAFHKDVRWGNFYSVGGSWRIDQEEFISSVNWVNNLKLRASYGEVGNDNIGSYGYQALYETYPNAETPGIRWSTVGNTALAWEVNKTFDIAVDFALFDKISGTLEWYNRKSDDLLYEMPLPPTMGLLDQPRNIASLVNRGVEIHLQGEIVRTSDFTWNMSLMGSTIDNEITSIPDPFVNGTKRWSEGHSIYDFWLRKFYDVNPENGATRFHVWEDVTNEAGEVIGAELGYDDNGEPVLTEDMNDAGYGYVGASAFPTLQGSIGNNFTFKGFTLTTLLTYSLGGEMYDGIYRGMLESTVGESYHPDVMNSWMEPGDVAAFPRLQYANSDLYAASDFFLISSDYLNIRNITLSYDFSNQLIKNWGLGQLSVFVTGENLYMFTARKGLNPTFNFSGTQDGMAYNPSRSFILGFNVQF</sequence>
<keyword evidence="16" id="KW-1185">Reference proteome</keyword>
<accession>A0A6C0RIY8</accession>
<dbReference type="InterPro" id="IPR039426">
    <property type="entry name" value="TonB-dep_rcpt-like"/>
</dbReference>
<proteinExistence type="inferred from homology"/>
<dbReference type="PANTHER" id="PTHR30069">
    <property type="entry name" value="TONB-DEPENDENT OUTER MEMBRANE RECEPTOR"/>
    <property type="match status" value="1"/>
</dbReference>
<organism evidence="15 16">
    <name type="scientific">Draconibacterium halophilum</name>
    <dbReference type="NCBI Taxonomy" id="2706887"/>
    <lineage>
        <taxon>Bacteria</taxon>
        <taxon>Pseudomonadati</taxon>
        <taxon>Bacteroidota</taxon>
        <taxon>Bacteroidia</taxon>
        <taxon>Marinilabiliales</taxon>
        <taxon>Prolixibacteraceae</taxon>
        <taxon>Draconibacterium</taxon>
    </lineage>
</organism>
<dbReference type="Gene3D" id="2.40.170.20">
    <property type="entry name" value="TonB-dependent receptor, beta-barrel domain"/>
    <property type="match status" value="1"/>
</dbReference>
<dbReference type="Gene3D" id="2.170.130.10">
    <property type="entry name" value="TonB-dependent receptor, plug domain"/>
    <property type="match status" value="1"/>
</dbReference>
<dbReference type="InterPro" id="IPR036942">
    <property type="entry name" value="Beta-barrel_TonB_sf"/>
</dbReference>
<dbReference type="Pfam" id="PF00593">
    <property type="entry name" value="TonB_dep_Rec_b-barrel"/>
    <property type="match status" value="1"/>
</dbReference>
<evidence type="ECO:0000259" key="13">
    <source>
        <dbReference type="Pfam" id="PF00593"/>
    </source>
</evidence>
<keyword evidence="8" id="KW-0675">Receptor</keyword>
<keyword evidence="6 11" id="KW-0798">TonB box</keyword>
<dbReference type="GO" id="GO:0009279">
    <property type="term" value="C:cell outer membrane"/>
    <property type="evidence" value="ECO:0007669"/>
    <property type="project" value="UniProtKB-SubCell"/>
</dbReference>
<evidence type="ECO:0000256" key="11">
    <source>
        <dbReference type="RuleBase" id="RU003357"/>
    </source>
</evidence>
<evidence type="ECO:0000256" key="8">
    <source>
        <dbReference type="ARBA" id="ARBA00023170"/>
    </source>
</evidence>
<evidence type="ECO:0000256" key="10">
    <source>
        <dbReference type="PROSITE-ProRule" id="PRU01360"/>
    </source>
</evidence>
<dbReference type="Proteomes" id="UP000474630">
    <property type="component" value="Chromosome"/>
</dbReference>